<feature type="region of interest" description="Disordered" evidence="1">
    <location>
        <begin position="144"/>
        <end position="164"/>
    </location>
</feature>
<accession>A0A1Y3B311</accession>
<reference evidence="2 3" key="1">
    <citation type="submission" date="2017-03" db="EMBL/GenBank/DDBJ databases">
        <title>Genome Survey of Euroglyphus maynei.</title>
        <authorList>
            <person name="Arlian L.G."/>
            <person name="Morgan M.S."/>
            <person name="Rider S.D."/>
        </authorList>
    </citation>
    <scope>NUCLEOTIDE SEQUENCE [LARGE SCALE GENOMIC DNA]</scope>
    <source>
        <strain evidence="2">Arlian Lab</strain>
        <tissue evidence="2">Whole body</tissue>
    </source>
</reference>
<evidence type="ECO:0000313" key="2">
    <source>
        <dbReference type="EMBL" id="OTF75220.1"/>
    </source>
</evidence>
<sequence length="164" mass="17823">MESTLYGITPIVTQSNCNKLSTRSSPGSTSTLANDERAFTAFAGPSPMISAAAGLIHSTNSTTSPSSRSCGQLLTQVPSSIMMPMSHTTGSLSLPMSTESSPPLLSTMNHLMFDQFHHRHHHHHLNKTQQSKIMTDMTFRSNRLVNENNNSDAVDLTKTSPSTY</sequence>
<protein>
    <submittedName>
        <fullName evidence="2">Uncharacterized protein</fullName>
    </submittedName>
</protein>
<evidence type="ECO:0000256" key="1">
    <source>
        <dbReference type="SAM" id="MobiDB-lite"/>
    </source>
</evidence>
<dbReference type="Proteomes" id="UP000194236">
    <property type="component" value="Unassembled WGS sequence"/>
</dbReference>
<keyword evidence="3" id="KW-1185">Reference proteome</keyword>
<dbReference type="AlphaFoldDB" id="A0A1Y3B311"/>
<evidence type="ECO:0000313" key="3">
    <source>
        <dbReference type="Proteomes" id="UP000194236"/>
    </source>
</evidence>
<proteinExistence type="predicted"/>
<comment type="caution">
    <text evidence="2">The sequence shown here is derived from an EMBL/GenBank/DDBJ whole genome shotgun (WGS) entry which is preliminary data.</text>
</comment>
<organism evidence="2 3">
    <name type="scientific">Euroglyphus maynei</name>
    <name type="common">Mayne's house dust mite</name>
    <dbReference type="NCBI Taxonomy" id="6958"/>
    <lineage>
        <taxon>Eukaryota</taxon>
        <taxon>Metazoa</taxon>
        <taxon>Ecdysozoa</taxon>
        <taxon>Arthropoda</taxon>
        <taxon>Chelicerata</taxon>
        <taxon>Arachnida</taxon>
        <taxon>Acari</taxon>
        <taxon>Acariformes</taxon>
        <taxon>Sarcoptiformes</taxon>
        <taxon>Astigmata</taxon>
        <taxon>Psoroptidia</taxon>
        <taxon>Analgoidea</taxon>
        <taxon>Pyroglyphidae</taxon>
        <taxon>Pyroglyphinae</taxon>
        <taxon>Euroglyphus</taxon>
    </lineage>
</organism>
<name>A0A1Y3B311_EURMA</name>
<gene>
    <name evidence="2" type="ORF">BLA29_008550</name>
</gene>
<dbReference type="EMBL" id="MUJZ01042998">
    <property type="protein sequence ID" value="OTF75220.1"/>
    <property type="molecule type" value="Genomic_DNA"/>
</dbReference>